<reference evidence="7" key="1">
    <citation type="submission" date="2020-05" db="UniProtKB">
        <authorList>
            <consortium name="EnsemblMetazoa"/>
        </authorList>
    </citation>
    <scope>IDENTIFICATION</scope>
    <source>
        <strain evidence="7">BB02</strain>
    </source>
</reference>
<proteinExistence type="inferred from homology"/>
<dbReference type="Gene3D" id="3.10.450.10">
    <property type="match status" value="1"/>
</dbReference>
<feature type="domain" description="Cystatin" evidence="6">
    <location>
        <begin position="41"/>
        <end position="80"/>
    </location>
</feature>
<dbReference type="Proteomes" id="UP000076420">
    <property type="component" value="Unassembled WGS sequence"/>
</dbReference>
<dbReference type="PANTHER" id="PTHR11414:SF21">
    <property type="entry name" value="CYSTATIN 14A, TANDEM DUPLICATE 1-RELATED"/>
    <property type="match status" value="1"/>
</dbReference>
<evidence type="ECO:0000256" key="3">
    <source>
        <dbReference type="ARBA" id="ARBA00022490"/>
    </source>
</evidence>
<organism evidence="7 8">
    <name type="scientific">Biomphalaria glabrata</name>
    <name type="common">Bloodfluke planorb</name>
    <name type="synonym">Freshwater snail</name>
    <dbReference type="NCBI Taxonomy" id="6526"/>
    <lineage>
        <taxon>Eukaryota</taxon>
        <taxon>Metazoa</taxon>
        <taxon>Spiralia</taxon>
        <taxon>Lophotrochozoa</taxon>
        <taxon>Mollusca</taxon>
        <taxon>Gastropoda</taxon>
        <taxon>Heterobranchia</taxon>
        <taxon>Euthyneura</taxon>
        <taxon>Panpulmonata</taxon>
        <taxon>Hygrophila</taxon>
        <taxon>Lymnaeoidea</taxon>
        <taxon>Planorbidae</taxon>
        <taxon>Biomphalaria</taxon>
    </lineage>
</organism>
<gene>
    <name evidence="7" type="primary">106057690</name>
</gene>
<name>A0A2C9KW69_BIOGL</name>
<evidence type="ECO:0000256" key="5">
    <source>
        <dbReference type="ARBA" id="ARBA00022704"/>
    </source>
</evidence>
<dbReference type="GO" id="GO:0004869">
    <property type="term" value="F:cysteine-type endopeptidase inhibitor activity"/>
    <property type="evidence" value="ECO:0007669"/>
    <property type="project" value="UniProtKB-KW"/>
</dbReference>
<dbReference type="KEGG" id="bgt:106057690"/>
<accession>A0A2C9KW69</accession>
<dbReference type="InterPro" id="IPR046350">
    <property type="entry name" value="Cystatin_sf"/>
</dbReference>
<comment type="similarity">
    <text evidence="2">Belongs to the cystatin family.</text>
</comment>
<dbReference type="EnsemblMetazoa" id="BGLB024191-RA">
    <property type="protein sequence ID" value="BGLB024191-PA"/>
    <property type="gene ID" value="BGLB024191"/>
</dbReference>
<dbReference type="SUPFAM" id="SSF54403">
    <property type="entry name" value="Cystatin/monellin"/>
    <property type="match status" value="1"/>
</dbReference>
<keyword evidence="4" id="KW-0646">Protease inhibitor</keyword>
<evidence type="ECO:0000259" key="6">
    <source>
        <dbReference type="Pfam" id="PF00031"/>
    </source>
</evidence>
<dbReference type="PRINTS" id="PR00295">
    <property type="entry name" value="STEFINA"/>
</dbReference>
<evidence type="ECO:0000256" key="4">
    <source>
        <dbReference type="ARBA" id="ARBA00022690"/>
    </source>
</evidence>
<evidence type="ECO:0000256" key="2">
    <source>
        <dbReference type="ARBA" id="ARBA00009403"/>
    </source>
</evidence>
<evidence type="ECO:0000256" key="1">
    <source>
        <dbReference type="ARBA" id="ARBA00004496"/>
    </source>
</evidence>
<dbReference type="InterPro" id="IPR000010">
    <property type="entry name" value="Cystatin_dom"/>
</dbReference>
<sequence>MSTCDILNSTWTTPESILNGWTEEKDVDDNVSNFAKQIRRAVERDQKQTFSKFDAIRFRKQIVNGWNYWVKVCIEEENSRCLHIKFWLAMGIDAKPVLISVIPNKTKNDPINV</sequence>
<dbReference type="InterPro" id="IPR001713">
    <property type="entry name" value="Prot_inh_stefin"/>
</dbReference>
<dbReference type="PANTHER" id="PTHR11414">
    <property type="entry name" value="CYSTATIN FAMILY MEMBER"/>
    <property type="match status" value="1"/>
</dbReference>
<dbReference type="GO" id="GO:0005829">
    <property type="term" value="C:cytosol"/>
    <property type="evidence" value="ECO:0007669"/>
    <property type="project" value="TreeGrafter"/>
</dbReference>
<keyword evidence="5" id="KW-0789">Thiol protease inhibitor</keyword>
<dbReference type="Pfam" id="PF00031">
    <property type="entry name" value="Cystatin"/>
    <property type="match status" value="1"/>
</dbReference>
<keyword evidence="3" id="KW-0963">Cytoplasm</keyword>
<evidence type="ECO:0000313" key="7">
    <source>
        <dbReference type="EnsemblMetazoa" id="BGLB024191-PA"/>
    </source>
</evidence>
<comment type="subcellular location">
    <subcellularLocation>
        <location evidence="1">Cytoplasm</location>
    </subcellularLocation>
</comment>
<evidence type="ECO:0000313" key="8">
    <source>
        <dbReference type="Proteomes" id="UP000076420"/>
    </source>
</evidence>
<protein>
    <recommendedName>
        <fullName evidence="6">Cystatin domain-containing protein</fullName>
    </recommendedName>
</protein>
<dbReference type="VEuPathDB" id="VectorBase:BGLB024191"/>
<dbReference type="AlphaFoldDB" id="A0A2C9KW69"/>